<proteinExistence type="predicted"/>
<keyword evidence="2" id="KW-1185">Reference proteome</keyword>
<comment type="caution">
    <text evidence="1">The sequence shown here is derived from an EMBL/GenBank/DDBJ whole genome shotgun (WGS) entry which is preliminary data.</text>
</comment>
<organism evidence="1 2">
    <name type="scientific">Punica granatum</name>
    <name type="common">Pomegranate</name>
    <dbReference type="NCBI Taxonomy" id="22663"/>
    <lineage>
        <taxon>Eukaryota</taxon>
        <taxon>Viridiplantae</taxon>
        <taxon>Streptophyta</taxon>
        <taxon>Embryophyta</taxon>
        <taxon>Tracheophyta</taxon>
        <taxon>Spermatophyta</taxon>
        <taxon>Magnoliopsida</taxon>
        <taxon>eudicotyledons</taxon>
        <taxon>Gunneridae</taxon>
        <taxon>Pentapetalae</taxon>
        <taxon>rosids</taxon>
        <taxon>malvids</taxon>
        <taxon>Myrtales</taxon>
        <taxon>Lythraceae</taxon>
        <taxon>Punica</taxon>
    </lineage>
</organism>
<gene>
    <name evidence="1" type="ORF">CRG98_037570</name>
</gene>
<name>A0A2I0IDQ4_PUNGR</name>
<reference evidence="1 2" key="1">
    <citation type="submission" date="2017-11" db="EMBL/GenBank/DDBJ databases">
        <title>De-novo sequencing of pomegranate (Punica granatum L.) genome.</title>
        <authorList>
            <person name="Akparov Z."/>
            <person name="Amiraslanov A."/>
            <person name="Hajiyeva S."/>
            <person name="Abbasov M."/>
            <person name="Kaur K."/>
            <person name="Hamwieh A."/>
            <person name="Solovyev V."/>
            <person name="Salamov A."/>
            <person name="Braich B."/>
            <person name="Kosarev P."/>
            <person name="Mahmoud A."/>
            <person name="Hajiyev E."/>
            <person name="Babayeva S."/>
            <person name="Izzatullayeva V."/>
            <person name="Mammadov A."/>
            <person name="Mammadov A."/>
            <person name="Sharifova S."/>
            <person name="Ojaghi J."/>
            <person name="Eynullazada K."/>
            <person name="Bayramov B."/>
            <person name="Abdulazimova A."/>
            <person name="Shahmuradov I."/>
        </authorList>
    </citation>
    <scope>NUCLEOTIDE SEQUENCE [LARGE SCALE GENOMIC DNA]</scope>
    <source>
        <strain evidence="2">cv. AG2017</strain>
        <tissue evidence="1">Leaf</tissue>
    </source>
</reference>
<sequence length="51" mass="5649">MAGSSSLQPRILSSFVGDGLIRSCRPLYGLFRYDPDFQFLAVGHLTEMKGL</sequence>
<accession>A0A2I0IDQ4</accession>
<dbReference type="AlphaFoldDB" id="A0A2I0IDQ4"/>
<protein>
    <submittedName>
        <fullName evidence="1">Uncharacterized protein</fullName>
    </submittedName>
</protein>
<dbReference type="EMBL" id="PGOL01003232">
    <property type="protein sequence ID" value="PKI42117.1"/>
    <property type="molecule type" value="Genomic_DNA"/>
</dbReference>
<dbReference type="Proteomes" id="UP000233551">
    <property type="component" value="Unassembled WGS sequence"/>
</dbReference>
<evidence type="ECO:0000313" key="2">
    <source>
        <dbReference type="Proteomes" id="UP000233551"/>
    </source>
</evidence>
<evidence type="ECO:0000313" key="1">
    <source>
        <dbReference type="EMBL" id="PKI42117.1"/>
    </source>
</evidence>